<sequence length="110" mass="12978">MSSIRTTIESLQKNLRTRWHSFRATPERAWGSTLIILLGMGICIITFNAYVFWAYVKEIDRLVLNPPVSIERLNEYHFTPIVNTLNTKQNQYNRAIVKQSIEDIFRQTFE</sequence>
<evidence type="ECO:0000313" key="2">
    <source>
        <dbReference type="EMBL" id="PJE64681.1"/>
    </source>
</evidence>
<keyword evidence="1" id="KW-0472">Membrane</keyword>
<evidence type="ECO:0000313" key="3">
    <source>
        <dbReference type="Proteomes" id="UP000229098"/>
    </source>
</evidence>
<comment type="caution">
    <text evidence="2">The sequence shown here is derived from an EMBL/GenBank/DDBJ whole genome shotgun (WGS) entry which is preliminary data.</text>
</comment>
<keyword evidence="1" id="KW-0812">Transmembrane</keyword>
<keyword evidence="1" id="KW-1133">Transmembrane helix</keyword>
<dbReference type="Proteomes" id="UP000229098">
    <property type="component" value="Unassembled WGS sequence"/>
</dbReference>
<proteinExistence type="predicted"/>
<evidence type="ECO:0000256" key="1">
    <source>
        <dbReference type="SAM" id="Phobius"/>
    </source>
</evidence>
<feature type="transmembrane region" description="Helical" evidence="1">
    <location>
        <begin position="29"/>
        <end position="56"/>
    </location>
</feature>
<protein>
    <submittedName>
        <fullName evidence="2">Uncharacterized protein</fullName>
    </submittedName>
</protein>
<reference evidence="3" key="1">
    <citation type="submission" date="2017-09" db="EMBL/GenBank/DDBJ databases">
        <title>Depth-based differentiation of microbial function through sediment-hosted aquifers and enrichment of novel symbionts in the deep terrestrial subsurface.</title>
        <authorList>
            <person name="Probst A.J."/>
            <person name="Ladd B."/>
            <person name="Jarett J.K."/>
            <person name="Geller-Mcgrath D.E."/>
            <person name="Sieber C.M.K."/>
            <person name="Emerson J.B."/>
            <person name="Anantharaman K."/>
            <person name="Thomas B.C."/>
            <person name="Malmstrom R."/>
            <person name="Stieglmeier M."/>
            <person name="Klingl A."/>
            <person name="Woyke T."/>
            <person name="Ryan C.M."/>
            <person name="Banfield J.F."/>
        </authorList>
    </citation>
    <scope>NUCLEOTIDE SEQUENCE [LARGE SCALE GENOMIC DNA]</scope>
</reference>
<accession>A0A2M8KXR0</accession>
<organism evidence="2 3">
    <name type="scientific">Candidatus Ryanbacteria bacterium CG10_big_fil_rev_8_21_14_0_10_43_42</name>
    <dbReference type="NCBI Taxonomy" id="1974864"/>
    <lineage>
        <taxon>Bacteria</taxon>
        <taxon>Candidatus Ryaniibacteriota</taxon>
    </lineage>
</organism>
<gene>
    <name evidence="2" type="ORF">COU90_01335</name>
</gene>
<name>A0A2M8KXR0_9BACT</name>
<dbReference type="AlphaFoldDB" id="A0A2M8KXR0"/>
<dbReference type="EMBL" id="PFEF01000004">
    <property type="protein sequence ID" value="PJE64681.1"/>
    <property type="molecule type" value="Genomic_DNA"/>
</dbReference>